<name>A0A1I0NB06_9BACT</name>
<keyword evidence="4" id="KW-1185">Reference proteome</keyword>
<dbReference type="RefSeq" id="WP_091915218.1">
    <property type="nucleotide sequence ID" value="NZ_FOIQ01000002.1"/>
</dbReference>
<dbReference type="InterPro" id="IPR037108">
    <property type="entry name" value="TM1727-like_C_sf"/>
</dbReference>
<feature type="domain" description="DUF2520" evidence="2">
    <location>
        <begin position="128"/>
        <end position="251"/>
    </location>
</feature>
<reference evidence="3 4" key="1">
    <citation type="submission" date="2016-10" db="EMBL/GenBank/DDBJ databases">
        <authorList>
            <person name="de Groot N.N."/>
        </authorList>
    </citation>
    <scope>NUCLEOTIDE SEQUENCE [LARGE SCALE GENOMIC DNA]</scope>
    <source>
        <strain evidence="3 4">TC2-24</strain>
    </source>
</reference>
<evidence type="ECO:0000313" key="4">
    <source>
        <dbReference type="Proteomes" id="UP000199373"/>
    </source>
</evidence>
<feature type="domain" description="Pyrroline-5-carboxylate reductase catalytic N-terminal" evidence="1">
    <location>
        <begin position="5"/>
        <end position="83"/>
    </location>
</feature>
<evidence type="ECO:0000259" key="2">
    <source>
        <dbReference type="Pfam" id="PF10728"/>
    </source>
</evidence>
<dbReference type="InterPro" id="IPR018931">
    <property type="entry name" value="DUF2520"/>
</dbReference>
<accession>A0A1I0NB06</accession>
<dbReference type="Gene3D" id="3.40.50.720">
    <property type="entry name" value="NAD(P)-binding Rossmann-like Domain"/>
    <property type="match status" value="1"/>
</dbReference>
<gene>
    <name evidence="3" type="ORF">SAMN04487850_1106</name>
</gene>
<dbReference type="Gene3D" id="1.10.1040.20">
    <property type="entry name" value="ProC-like, C-terminal domain"/>
    <property type="match status" value="1"/>
</dbReference>
<proteinExistence type="predicted"/>
<dbReference type="Pfam" id="PF03807">
    <property type="entry name" value="F420_oxidored"/>
    <property type="match status" value="1"/>
</dbReference>
<dbReference type="Proteomes" id="UP000199373">
    <property type="component" value="Unassembled WGS sequence"/>
</dbReference>
<dbReference type="PANTHER" id="PTHR40459:SF1">
    <property type="entry name" value="CONSERVED HYPOTHETICAL ALANINE AND LEUCINE RICH PROTEIN"/>
    <property type="match status" value="1"/>
</dbReference>
<dbReference type="InterPro" id="IPR036291">
    <property type="entry name" value="NAD(P)-bd_dom_sf"/>
</dbReference>
<dbReference type="PANTHER" id="PTHR40459">
    <property type="entry name" value="CONSERVED HYPOTHETICAL ALANINE AND LEUCINE RICH PROTEIN"/>
    <property type="match status" value="1"/>
</dbReference>
<protein>
    <submittedName>
        <fullName evidence="3">Predicted oxidoreductase, contains short-chain dehydrogenase (SDR) and DUF2520 domains</fullName>
    </submittedName>
</protein>
<dbReference type="InterPro" id="IPR008927">
    <property type="entry name" value="6-PGluconate_DH-like_C_sf"/>
</dbReference>
<dbReference type="InterPro" id="IPR028939">
    <property type="entry name" value="P5C_Rdtase_cat_N"/>
</dbReference>
<dbReference type="Pfam" id="PF10728">
    <property type="entry name" value="DUF2520"/>
    <property type="match status" value="1"/>
</dbReference>
<evidence type="ECO:0000259" key="1">
    <source>
        <dbReference type="Pfam" id="PF03807"/>
    </source>
</evidence>
<dbReference type="SUPFAM" id="SSF48179">
    <property type="entry name" value="6-phosphogluconate dehydrogenase C-terminal domain-like"/>
    <property type="match status" value="1"/>
</dbReference>
<dbReference type="AlphaFoldDB" id="A0A1I0NB06"/>
<dbReference type="SUPFAM" id="SSF51735">
    <property type="entry name" value="NAD(P)-binding Rossmann-fold domains"/>
    <property type="match status" value="1"/>
</dbReference>
<organism evidence="3 4">
    <name type="scientific">Prevotella aff. ruminicola Tc2-24</name>
    <dbReference type="NCBI Taxonomy" id="81582"/>
    <lineage>
        <taxon>Bacteria</taxon>
        <taxon>Pseudomonadati</taxon>
        <taxon>Bacteroidota</taxon>
        <taxon>Bacteroidia</taxon>
        <taxon>Bacteroidales</taxon>
        <taxon>Prevotellaceae</taxon>
        <taxon>Prevotella</taxon>
    </lineage>
</organism>
<sequence length="261" mass="29140">MSYQLVILGSGNLATQLSLALQDSGHNIMQVYSPTPEHATTLANKLGCQAVSTLSDVRTDADAYIISVKDDAIKGLAESLCPDRTKAVFMHTAGSVPMEIFDTQAVHYGVLYPMQTFSKTRKVDFKEIPCFVEASDAETLTMIQTLAESISDHVQEVDSSRRAKLHLAAVFAANLTNHCYRLAERILQEEEIDFRLFLPLIKEVAKKVTVMSPKDAQTGPMVRYDVSVMDKQLSLIHDERTRQIYRLMADSIHDDATQHHL</sequence>
<dbReference type="EMBL" id="FOIQ01000002">
    <property type="protein sequence ID" value="SEV98488.1"/>
    <property type="molecule type" value="Genomic_DNA"/>
</dbReference>
<evidence type="ECO:0000313" key="3">
    <source>
        <dbReference type="EMBL" id="SEV98488.1"/>
    </source>
</evidence>